<dbReference type="Proteomes" id="UP000035366">
    <property type="component" value="Chromosome"/>
</dbReference>
<dbReference type="PANTHER" id="PTHR43201:SF5">
    <property type="entry name" value="MEDIUM-CHAIN ACYL-COA LIGASE ACSF2, MITOCHONDRIAL"/>
    <property type="match status" value="1"/>
</dbReference>
<evidence type="ECO:0000256" key="2">
    <source>
        <dbReference type="ARBA" id="ARBA00022598"/>
    </source>
</evidence>
<keyword evidence="5" id="KW-1185">Reference proteome</keyword>
<dbReference type="InterPro" id="IPR045851">
    <property type="entry name" value="AMP-bd_C_sf"/>
</dbReference>
<dbReference type="Gene3D" id="3.30.300.30">
    <property type="match status" value="1"/>
</dbReference>
<comment type="similarity">
    <text evidence="1">Belongs to the ATP-dependent AMP-binding enzyme family.</text>
</comment>
<evidence type="ECO:0000313" key="5">
    <source>
        <dbReference type="Proteomes" id="UP000035366"/>
    </source>
</evidence>
<dbReference type="SUPFAM" id="SSF56801">
    <property type="entry name" value="Acetyl-CoA synthetase-like"/>
    <property type="match status" value="1"/>
</dbReference>
<accession>A0ABN4GWW6</accession>
<proteinExistence type="inferred from homology"/>
<protein>
    <submittedName>
        <fullName evidence="4">Acyl-CoA synthetase</fullName>
    </submittedName>
</protein>
<dbReference type="PANTHER" id="PTHR43201">
    <property type="entry name" value="ACYL-COA SYNTHETASE"/>
    <property type="match status" value="1"/>
</dbReference>
<organism evidence="4 5">
    <name type="scientific">Streptomyces incarnatus</name>
    <dbReference type="NCBI Taxonomy" id="665007"/>
    <lineage>
        <taxon>Bacteria</taxon>
        <taxon>Bacillati</taxon>
        <taxon>Actinomycetota</taxon>
        <taxon>Actinomycetes</taxon>
        <taxon>Kitasatosporales</taxon>
        <taxon>Streptomycetaceae</taxon>
        <taxon>Streptomyces</taxon>
    </lineage>
</organism>
<feature type="domain" description="AMP-dependent synthetase/ligase" evidence="3">
    <location>
        <begin position="7"/>
        <end position="337"/>
    </location>
</feature>
<sequence>MLDTLAHALRTAPDRPAVLGTTRTGAVRVRATCGELTDLAGRYAAALHARGITRGGTVGVAVRPGPRALAVLLAVHRLGARAAVLDPGAGPDVLRARLALARPDLVLADSAAQAVAGWARPLARRAGLDLPALGALGPVATVGPRLPGCAAAVDAGVRAVVPPPAVDEDGDAVIVFTSGTTARPRAVVHTRSSLAAGMATVAGLVRVAAGRPVLGGTFFVLVPSLAGGAPVALPARSPRVLARQLRRLGPQATYLTPPQLRGLLAEGARFSGRVWTGSAPASAGLLTRVKQAGAEEAWGVYALTELFPAAAVEQADKAAFTGGGDLVGAPLPGVTARTDTSGELLLSGPAARDRCLGEDPDPWVATGDRAHLDGGRIVLRGRLKDMVLRHAENIYPGLYEPALHVPGVELALLVGVPAEDGDERLVAVVQPGRDADVAALRAALNGPLERMGSARPDAVLLADIPLSGRSRKPDRAATARLAAARLARGGRG</sequence>
<evidence type="ECO:0000256" key="1">
    <source>
        <dbReference type="ARBA" id="ARBA00006432"/>
    </source>
</evidence>
<dbReference type="EMBL" id="CP011497">
    <property type="protein sequence ID" value="AKJ15226.1"/>
    <property type="molecule type" value="Genomic_DNA"/>
</dbReference>
<dbReference type="RefSeq" id="WP_208902686.1">
    <property type="nucleotide sequence ID" value="NZ_CP011497.1"/>
</dbReference>
<name>A0ABN4GWW6_9ACTN</name>
<gene>
    <name evidence="4" type="ORF">ABB07_35770</name>
</gene>
<dbReference type="Gene3D" id="3.40.50.12780">
    <property type="entry name" value="N-terminal domain of ligase-like"/>
    <property type="match status" value="1"/>
</dbReference>
<dbReference type="Pfam" id="PF00501">
    <property type="entry name" value="AMP-binding"/>
    <property type="match status" value="1"/>
</dbReference>
<dbReference type="InterPro" id="IPR042099">
    <property type="entry name" value="ANL_N_sf"/>
</dbReference>
<reference evidence="4 5" key="1">
    <citation type="journal article" date="2015" name="ISME J.">
        <title>Draft Genome Sequence of Streptomyces incarnatus NRRL8089, which Produces the Nucleoside Antibiotic Sinefungin.</title>
        <authorList>
            <person name="Oshima K."/>
            <person name="Hattori M."/>
            <person name="Shimizu H."/>
            <person name="Fukuda K."/>
            <person name="Nemoto M."/>
            <person name="Inagaki K."/>
            <person name="Tamura T."/>
        </authorList>
    </citation>
    <scope>NUCLEOTIDE SEQUENCE [LARGE SCALE GENOMIC DNA]</scope>
    <source>
        <strain evidence="4 5">NRRL 8089</strain>
    </source>
</reference>
<keyword evidence="2" id="KW-0436">Ligase</keyword>
<evidence type="ECO:0000313" key="4">
    <source>
        <dbReference type="EMBL" id="AKJ15226.1"/>
    </source>
</evidence>
<dbReference type="InterPro" id="IPR000873">
    <property type="entry name" value="AMP-dep_synth/lig_dom"/>
</dbReference>
<evidence type="ECO:0000259" key="3">
    <source>
        <dbReference type="Pfam" id="PF00501"/>
    </source>
</evidence>